<name>A0A0N8VL45_9ARCH</name>
<evidence type="ECO:0000313" key="3">
    <source>
        <dbReference type="Proteomes" id="UP000050320"/>
    </source>
</evidence>
<dbReference type="Proteomes" id="UP000050320">
    <property type="component" value="Unassembled WGS sequence"/>
</dbReference>
<dbReference type="RefSeq" id="WP_055032413.1">
    <property type="nucleotide sequence ID" value="NZ_JBBYJF010000014.1"/>
</dbReference>
<dbReference type="InterPro" id="IPR036390">
    <property type="entry name" value="WH_DNA-bd_sf"/>
</dbReference>
<evidence type="ECO:0000259" key="1">
    <source>
        <dbReference type="Pfam" id="PF03551"/>
    </source>
</evidence>
<proteinExistence type="predicted"/>
<dbReference type="SUPFAM" id="SSF46785">
    <property type="entry name" value="Winged helix' DNA-binding domain"/>
    <property type="match status" value="1"/>
</dbReference>
<accession>A0A0N8VL45</accession>
<dbReference type="Gene3D" id="1.10.10.10">
    <property type="entry name" value="Winged helix-like DNA-binding domain superfamily/Winged helix DNA-binding domain"/>
    <property type="match status" value="1"/>
</dbReference>
<gene>
    <name evidence="2" type="ORF">AOG54_08835</name>
</gene>
<dbReference type="AlphaFoldDB" id="A0A0N8VL45"/>
<dbReference type="InterPro" id="IPR036388">
    <property type="entry name" value="WH-like_DNA-bd_sf"/>
</dbReference>
<dbReference type="EMBL" id="LKBG01000114">
    <property type="protein sequence ID" value="KQB35500.1"/>
    <property type="molecule type" value="Genomic_DNA"/>
</dbReference>
<dbReference type="OrthoDB" id="57078at2157"/>
<dbReference type="Pfam" id="PF03551">
    <property type="entry name" value="PadR"/>
    <property type="match status" value="1"/>
</dbReference>
<comment type="caution">
    <text evidence="2">The sequence shown here is derived from an EMBL/GenBank/DDBJ whole genome shotgun (WGS) entry which is preliminary data.</text>
</comment>
<evidence type="ECO:0000313" key="2">
    <source>
        <dbReference type="EMBL" id="KQB35500.1"/>
    </source>
</evidence>
<protein>
    <recommendedName>
        <fullName evidence="1">Transcription regulator PadR N-terminal domain-containing protein</fullName>
    </recommendedName>
</protein>
<reference evidence="2 3" key="1">
    <citation type="submission" date="2015-09" db="EMBL/GenBank/DDBJ databases">
        <title>Heavy metals and arsenic resistance mechanisms in polyextremophilic archaea of the family Ferroplasmaceae.</title>
        <authorList>
            <person name="Bulaev A.G."/>
            <person name="Kanygina A.V."/>
        </authorList>
    </citation>
    <scope>NUCLEOTIDE SEQUENCE [LARGE SCALE GENOMIC DNA]</scope>
    <source>
        <strain evidence="2 3">VT</strain>
    </source>
</reference>
<dbReference type="InterPro" id="IPR005149">
    <property type="entry name" value="Tscrpt_reg_PadR_N"/>
</dbReference>
<feature type="domain" description="Transcription regulator PadR N-terminal" evidence="1">
    <location>
        <begin position="8"/>
        <end position="74"/>
    </location>
</feature>
<keyword evidence="3" id="KW-1185">Reference proteome</keyword>
<organism evidence="2 3">
    <name type="scientific">Acidiplasma aeolicum</name>
    <dbReference type="NCBI Taxonomy" id="507754"/>
    <lineage>
        <taxon>Archaea</taxon>
        <taxon>Methanobacteriati</taxon>
        <taxon>Thermoplasmatota</taxon>
        <taxon>Thermoplasmata</taxon>
        <taxon>Thermoplasmatales</taxon>
        <taxon>Ferroplasmaceae</taxon>
        <taxon>Acidiplasma</taxon>
    </lineage>
</organism>
<sequence length="161" mass="18679">MNDYTLRILYILNLKEMTGYGLAKRILSTNTHRNISNGALMPAINNLLKKGLIYSKIINNKKYYFLTDSGKKLINNLMELNDEIKNEAIIDTISQEFPYINVFTDINDFTVLKNVIKKIGPGIINLIRYSFILEKNGQKEKLNDIINYLNEFNPEKLQKTK</sequence>